<dbReference type="EMBL" id="FN649741">
    <property type="protein sequence ID" value="CBN80276.1"/>
    <property type="molecule type" value="Genomic_DNA"/>
</dbReference>
<evidence type="ECO:0000313" key="2">
    <source>
        <dbReference type="Proteomes" id="UP000002630"/>
    </source>
</evidence>
<dbReference type="Proteomes" id="UP000002630">
    <property type="component" value="Linkage Group LG16"/>
</dbReference>
<accession>D8LP05</accession>
<sequence length="215" mass="22437">MTARDELGSGSISSSRRGFLEGGAVALLASVAAIGLPEPSVAKGIDLSEVKGLDVSEVMHLGAGSSGGKATKPLRDCLLNVERVRISTKQLEDTLTNDGAPPGLTGLVKGLIKNYKLDESLQQGAKYIESSGDRNAAASAGREALEYLAQTAEYFPVEVDDRTGATKKLSSEALEFTVNALIATRAKLDLFLSKVPSDALAEARAEIKSEGGDQS</sequence>
<reference evidence="1 2" key="1">
    <citation type="journal article" date="2010" name="Nature">
        <title>The Ectocarpus genome and the independent evolution of multicellularity in brown algae.</title>
        <authorList>
            <person name="Cock J.M."/>
            <person name="Sterck L."/>
            <person name="Rouze P."/>
            <person name="Scornet D."/>
            <person name="Allen A.E."/>
            <person name="Amoutzias G."/>
            <person name="Anthouard V."/>
            <person name="Artiguenave F."/>
            <person name="Aury J.M."/>
            <person name="Badger J.H."/>
            <person name="Beszteri B."/>
            <person name="Billiau K."/>
            <person name="Bonnet E."/>
            <person name="Bothwell J.H."/>
            <person name="Bowler C."/>
            <person name="Boyen C."/>
            <person name="Brownlee C."/>
            <person name="Carrano C.J."/>
            <person name="Charrier B."/>
            <person name="Cho G.Y."/>
            <person name="Coelho S.M."/>
            <person name="Collen J."/>
            <person name="Corre E."/>
            <person name="Da Silva C."/>
            <person name="Delage L."/>
            <person name="Delaroque N."/>
            <person name="Dittami S.M."/>
            <person name="Doulbeau S."/>
            <person name="Elias M."/>
            <person name="Farnham G."/>
            <person name="Gachon C.M."/>
            <person name="Gschloessl B."/>
            <person name="Heesch S."/>
            <person name="Jabbari K."/>
            <person name="Jubin C."/>
            <person name="Kawai H."/>
            <person name="Kimura K."/>
            <person name="Kloareg B."/>
            <person name="Kupper F.C."/>
            <person name="Lang D."/>
            <person name="Le Bail A."/>
            <person name="Leblanc C."/>
            <person name="Lerouge P."/>
            <person name="Lohr M."/>
            <person name="Lopez P.J."/>
            <person name="Martens C."/>
            <person name="Maumus F."/>
            <person name="Michel G."/>
            <person name="Miranda-Saavedra D."/>
            <person name="Morales J."/>
            <person name="Moreau H."/>
            <person name="Motomura T."/>
            <person name="Nagasato C."/>
            <person name="Napoli C.A."/>
            <person name="Nelson D.R."/>
            <person name="Nyvall-Collen P."/>
            <person name="Peters A.F."/>
            <person name="Pommier C."/>
            <person name="Potin P."/>
            <person name="Poulain J."/>
            <person name="Quesneville H."/>
            <person name="Read B."/>
            <person name="Rensing S.A."/>
            <person name="Ritter A."/>
            <person name="Rousvoal S."/>
            <person name="Samanta M."/>
            <person name="Samson G."/>
            <person name="Schroeder D.C."/>
            <person name="Segurens B."/>
            <person name="Strittmatter M."/>
            <person name="Tonon T."/>
            <person name="Tregear J.W."/>
            <person name="Valentin K."/>
            <person name="von Dassow P."/>
            <person name="Yamagishi T."/>
            <person name="Van de Peer Y."/>
            <person name="Wincker P."/>
        </authorList>
    </citation>
    <scope>NUCLEOTIDE SEQUENCE [LARGE SCALE GENOMIC DNA]</scope>
    <source>
        <strain evidence="2">Ec32 / CCAP1310/4</strain>
    </source>
</reference>
<keyword evidence="2" id="KW-1185">Reference proteome</keyword>
<organism evidence="1 2">
    <name type="scientific">Ectocarpus siliculosus</name>
    <name type="common">Brown alga</name>
    <name type="synonym">Conferva siliculosa</name>
    <dbReference type="NCBI Taxonomy" id="2880"/>
    <lineage>
        <taxon>Eukaryota</taxon>
        <taxon>Sar</taxon>
        <taxon>Stramenopiles</taxon>
        <taxon>Ochrophyta</taxon>
        <taxon>PX clade</taxon>
        <taxon>Phaeophyceae</taxon>
        <taxon>Ectocarpales</taxon>
        <taxon>Ectocarpaceae</taxon>
        <taxon>Ectocarpus</taxon>
    </lineage>
</organism>
<proteinExistence type="predicted"/>
<protein>
    <submittedName>
        <fullName evidence="1">Uncharacterized protein</fullName>
    </submittedName>
</protein>
<dbReference type="EMBL" id="FN648730">
    <property type="protein sequence ID" value="CBN80276.1"/>
    <property type="molecule type" value="Genomic_DNA"/>
</dbReference>
<dbReference type="AlphaFoldDB" id="D8LP05"/>
<dbReference type="InParanoid" id="D8LP05"/>
<evidence type="ECO:0000313" key="1">
    <source>
        <dbReference type="EMBL" id="CBN80276.1"/>
    </source>
</evidence>
<name>D8LP05_ECTSI</name>
<dbReference type="OrthoDB" id="10318944at2759"/>
<gene>
    <name evidence="1" type="ORF">Esi_0052_0008</name>
</gene>
<dbReference type="PROSITE" id="PS51318">
    <property type="entry name" value="TAT"/>
    <property type="match status" value="1"/>
</dbReference>
<dbReference type="InterPro" id="IPR006311">
    <property type="entry name" value="TAT_signal"/>
</dbReference>